<organism evidence="2 3">
    <name type="scientific">Oryza sativa subsp. japonica</name>
    <name type="common">Rice</name>
    <dbReference type="NCBI Taxonomy" id="39947"/>
    <lineage>
        <taxon>Eukaryota</taxon>
        <taxon>Viridiplantae</taxon>
        <taxon>Streptophyta</taxon>
        <taxon>Embryophyta</taxon>
        <taxon>Tracheophyta</taxon>
        <taxon>Spermatophyta</taxon>
        <taxon>Magnoliopsida</taxon>
        <taxon>Liliopsida</taxon>
        <taxon>Poales</taxon>
        <taxon>Poaceae</taxon>
        <taxon>BOP clade</taxon>
        <taxon>Oryzoideae</taxon>
        <taxon>Oryzeae</taxon>
        <taxon>Oryzinae</taxon>
        <taxon>Oryza</taxon>
        <taxon>Oryza sativa</taxon>
    </lineage>
</organism>
<dbReference type="EMBL" id="AP004062">
    <property type="protein sequence ID" value="BAD22982.1"/>
    <property type="molecule type" value="Genomic_DNA"/>
</dbReference>
<protein>
    <submittedName>
        <fullName evidence="2">Uncharacterized protein</fullName>
    </submittedName>
</protein>
<reference evidence="3" key="2">
    <citation type="journal article" date="2008" name="Nucleic Acids Res.">
        <title>The rice annotation project database (RAP-DB): 2008 update.</title>
        <authorList>
            <consortium name="The rice annotation project (RAP)"/>
        </authorList>
    </citation>
    <scope>GENOME REANNOTATION</scope>
    <source>
        <strain evidence="3">cv. Nipponbare</strain>
    </source>
</reference>
<proteinExistence type="predicted"/>
<reference evidence="3" key="1">
    <citation type="journal article" date="2005" name="Nature">
        <title>The map-based sequence of the rice genome.</title>
        <authorList>
            <consortium name="International rice genome sequencing project (IRGSP)"/>
            <person name="Matsumoto T."/>
            <person name="Wu J."/>
            <person name="Kanamori H."/>
            <person name="Katayose Y."/>
            <person name="Fujisawa M."/>
            <person name="Namiki N."/>
            <person name="Mizuno H."/>
            <person name="Yamamoto K."/>
            <person name="Antonio B.A."/>
            <person name="Baba T."/>
            <person name="Sakata K."/>
            <person name="Nagamura Y."/>
            <person name="Aoki H."/>
            <person name="Arikawa K."/>
            <person name="Arita K."/>
            <person name="Bito T."/>
            <person name="Chiden Y."/>
            <person name="Fujitsuka N."/>
            <person name="Fukunaka R."/>
            <person name="Hamada M."/>
            <person name="Harada C."/>
            <person name="Hayashi A."/>
            <person name="Hijishita S."/>
            <person name="Honda M."/>
            <person name="Hosokawa S."/>
            <person name="Ichikawa Y."/>
            <person name="Idonuma A."/>
            <person name="Iijima M."/>
            <person name="Ikeda M."/>
            <person name="Ikeno M."/>
            <person name="Ito K."/>
            <person name="Ito S."/>
            <person name="Ito T."/>
            <person name="Ito Y."/>
            <person name="Ito Y."/>
            <person name="Iwabuchi A."/>
            <person name="Kamiya K."/>
            <person name="Karasawa W."/>
            <person name="Kurita K."/>
            <person name="Katagiri S."/>
            <person name="Kikuta A."/>
            <person name="Kobayashi H."/>
            <person name="Kobayashi N."/>
            <person name="Machita K."/>
            <person name="Maehara T."/>
            <person name="Masukawa M."/>
            <person name="Mizubayashi T."/>
            <person name="Mukai Y."/>
            <person name="Nagasaki H."/>
            <person name="Nagata Y."/>
            <person name="Naito S."/>
            <person name="Nakashima M."/>
            <person name="Nakama Y."/>
            <person name="Nakamichi Y."/>
            <person name="Nakamura M."/>
            <person name="Meguro A."/>
            <person name="Negishi M."/>
            <person name="Ohta I."/>
            <person name="Ohta T."/>
            <person name="Okamoto M."/>
            <person name="Ono N."/>
            <person name="Saji S."/>
            <person name="Sakaguchi M."/>
            <person name="Sakai K."/>
            <person name="Shibata M."/>
            <person name="Shimokawa T."/>
            <person name="Song J."/>
            <person name="Takazaki Y."/>
            <person name="Terasawa K."/>
            <person name="Tsugane M."/>
            <person name="Tsuji K."/>
            <person name="Ueda S."/>
            <person name="Waki K."/>
            <person name="Yamagata H."/>
            <person name="Yamamoto M."/>
            <person name="Yamamoto S."/>
            <person name="Yamane H."/>
            <person name="Yoshiki S."/>
            <person name="Yoshihara R."/>
            <person name="Yukawa K."/>
            <person name="Zhong H."/>
            <person name="Yano M."/>
            <person name="Yuan Q."/>
            <person name="Ouyang S."/>
            <person name="Liu J."/>
            <person name="Jones K.M."/>
            <person name="Gansberger K."/>
            <person name="Moffat K."/>
            <person name="Hill J."/>
            <person name="Bera J."/>
            <person name="Fadrosh D."/>
            <person name="Jin S."/>
            <person name="Johri S."/>
            <person name="Kim M."/>
            <person name="Overton L."/>
            <person name="Reardon M."/>
            <person name="Tsitrin T."/>
            <person name="Vuong H."/>
            <person name="Weaver B."/>
            <person name="Ciecko A."/>
            <person name="Tallon L."/>
            <person name="Jackson J."/>
            <person name="Pai G."/>
            <person name="Aken S.V."/>
            <person name="Utterback T."/>
            <person name="Reidmuller S."/>
            <person name="Feldblyum T."/>
            <person name="Hsiao J."/>
            <person name="Zismann V."/>
            <person name="Iobst S."/>
            <person name="de Vazeille A.R."/>
            <person name="Buell C.R."/>
            <person name="Ying K."/>
            <person name="Li Y."/>
            <person name="Lu T."/>
            <person name="Huang Y."/>
            <person name="Zhao Q."/>
            <person name="Feng Q."/>
            <person name="Zhang L."/>
            <person name="Zhu J."/>
            <person name="Weng Q."/>
            <person name="Mu J."/>
            <person name="Lu Y."/>
            <person name="Fan D."/>
            <person name="Liu Y."/>
            <person name="Guan J."/>
            <person name="Zhang Y."/>
            <person name="Yu S."/>
            <person name="Liu X."/>
            <person name="Zhang Y."/>
            <person name="Hong G."/>
            <person name="Han B."/>
            <person name="Choisne N."/>
            <person name="Demange N."/>
            <person name="Orjeda G."/>
            <person name="Samain S."/>
            <person name="Cattolico L."/>
            <person name="Pelletier E."/>
            <person name="Couloux A."/>
            <person name="Segurens B."/>
            <person name="Wincker P."/>
            <person name="D'Hont A."/>
            <person name="Scarpelli C."/>
            <person name="Weissenbach J."/>
            <person name="Salanoubat M."/>
            <person name="Quetier F."/>
            <person name="Yu Y."/>
            <person name="Kim H.R."/>
            <person name="Rambo T."/>
            <person name="Currie J."/>
            <person name="Collura K."/>
            <person name="Luo M."/>
            <person name="Yang T."/>
            <person name="Ammiraju J.S.S."/>
            <person name="Engler F."/>
            <person name="Soderlund C."/>
            <person name="Wing R.A."/>
            <person name="Palmer L.E."/>
            <person name="de la Bastide M."/>
            <person name="Spiegel L."/>
            <person name="Nascimento L."/>
            <person name="Zutavern T."/>
            <person name="O'Shaughnessy A."/>
            <person name="Dike S."/>
            <person name="Dedhia N."/>
            <person name="Preston R."/>
            <person name="Balija V."/>
            <person name="McCombie W.R."/>
            <person name="Chow T."/>
            <person name="Chen H."/>
            <person name="Chung M."/>
            <person name="Chen C."/>
            <person name="Shaw J."/>
            <person name="Wu H."/>
            <person name="Hsiao K."/>
            <person name="Chao Y."/>
            <person name="Chu M."/>
            <person name="Cheng C."/>
            <person name="Hour A."/>
            <person name="Lee P."/>
            <person name="Lin S."/>
            <person name="Lin Y."/>
            <person name="Liou J."/>
            <person name="Liu S."/>
            <person name="Hsing Y."/>
            <person name="Raghuvanshi S."/>
            <person name="Mohanty A."/>
            <person name="Bharti A.K."/>
            <person name="Gaur A."/>
            <person name="Gupta V."/>
            <person name="Kumar D."/>
            <person name="Ravi V."/>
            <person name="Vij S."/>
            <person name="Kapur A."/>
            <person name="Khurana P."/>
            <person name="Khurana P."/>
            <person name="Khurana J.P."/>
            <person name="Tyagi A.K."/>
            <person name="Gaikwad K."/>
            <person name="Singh A."/>
            <person name="Dalal V."/>
            <person name="Srivastava S."/>
            <person name="Dixit A."/>
            <person name="Pal A.K."/>
            <person name="Ghazi I.A."/>
            <person name="Yadav M."/>
            <person name="Pandit A."/>
            <person name="Bhargava A."/>
            <person name="Sureshbabu K."/>
            <person name="Batra K."/>
            <person name="Sharma T.R."/>
            <person name="Mohapatra T."/>
            <person name="Singh N.K."/>
            <person name="Messing J."/>
            <person name="Nelson A.B."/>
            <person name="Fuks G."/>
            <person name="Kavchok S."/>
            <person name="Keizer G."/>
            <person name="Linton E."/>
            <person name="Llaca V."/>
            <person name="Song R."/>
            <person name="Tanyolac B."/>
            <person name="Young S."/>
            <person name="Ho-Il K."/>
            <person name="Hahn J.H."/>
            <person name="Sangsakoo G."/>
            <person name="Vanavichit A."/>
            <person name="de Mattos Luiz.A.T."/>
            <person name="Zimmer P.D."/>
            <person name="Malone G."/>
            <person name="Dellagostin O."/>
            <person name="de Oliveira A.C."/>
            <person name="Bevan M."/>
            <person name="Bancroft I."/>
            <person name="Minx P."/>
            <person name="Cordum H."/>
            <person name="Wilson R."/>
            <person name="Cheng Z."/>
            <person name="Jin W."/>
            <person name="Jiang J."/>
            <person name="Leong S.A."/>
            <person name="Iwama H."/>
            <person name="Gojobori T."/>
            <person name="Itoh T."/>
            <person name="Niimura Y."/>
            <person name="Fujii Y."/>
            <person name="Habara T."/>
            <person name="Sakai H."/>
            <person name="Sato Y."/>
            <person name="Wilson G."/>
            <person name="Kumar K."/>
            <person name="McCouch S."/>
            <person name="Juretic N."/>
            <person name="Hoen D."/>
            <person name="Wright S."/>
            <person name="Bruskiewich R."/>
            <person name="Bureau T."/>
            <person name="Miyao A."/>
            <person name="Hirochika H."/>
            <person name="Nishikawa T."/>
            <person name="Kadowaki K."/>
            <person name="Sugiura M."/>
            <person name="Burr B."/>
            <person name="Sasaki T."/>
        </authorList>
    </citation>
    <scope>NUCLEOTIDE SEQUENCE [LARGE SCALE GENOMIC DNA]</scope>
    <source>
        <strain evidence="3">cv. Nipponbare</strain>
    </source>
</reference>
<name>Q6K9E9_ORYSJ</name>
<evidence type="ECO:0000256" key="1">
    <source>
        <dbReference type="SAM" id="MobiDB-lite"/>
    </source>
</evidence>
<evidence type="ECO:0000313" key="3">
    <source>
        <dbReference type="Proteomes" id="UP000000763"/>
    </source>
</evidence>
<dbReference type="Proteomes" id="UP000000763">
    <property type="component" value="Chromosome 2"/>
</dbReference>
<gene>
    <name evidence="2" type="primary">OJ1471_E11.8</name>
</gene>
<evidence type="ECO:0000313" key="2">
    <source>
        <dbReference type="EMBL" id="BAD22982.1"/>
    </source>
</evidence>
<feature type="compositionally biased region" description="Basic and acidic residues" evidence="1">
    <location>
        <begin position="11"/>
        <end position="35"/>
    </location>
</feature>
<dbReference type="AlphaFoldDB" id="Q6K9E9"/>
<feature type="region of interest" description="Disordered" evidence="1">
    <location>
        <begin position="1"/>
        <end position="37"/>
    </location>
</feature>
<accession>Q6K9E9</accession>
<sequence>MADGAAAALERWGREAREEAKPPLAEEQRDLRVSDDGEVVVAASPVGSGDDESDAYVASAVSQWMPTAVSAAVARDLLPRFLCSTCWAHLDDGESASSKATARQVAPAAFRVHVTRMRSSFPECSEAPYTAVVAACSLRSSAPPHPESPAAAAAAAAAMPTELSPKHDSSCVASGFGFSSGEISCCLLLLLQ</sequence>